<reference evidence="1" key="1">
    <citation type="submission" date="2006-10" db="EMBL/GenBank/DDBJ databases">
        <authorList>
            <person name="Amadeo P."/>
            <person name="Zhao Q."/>
            <person name="Wortman J."/>
            <person name="Fraser-Liggett C."/>
            <person name="Carlton J."/>
        </authorList>
    </citation>
    <scope>NUCLEOTIDE SEQUENCE</scope>
    <source>
        <strain evidence="1">G3</strain>
    </source>
</reference>
<protein>
    <submittedName>
        <fullName evidence="1">Uncharacterized protein</fullName>
    </submittedName>
</protein>
<evidence type="ECO:0000313" key="2">
    <source>
        <dbReference type="Proteomes" id="UP000001542"/>
    </source>
</evidence>
<dbReference type="InParanoid" id="A2G560"/>
<dbReference type="RefSeq" id="XP_001300632.1">
    <property type="nucleotide sequence ID" value="XM_001300631.1"/>
</dbReference>
<accession>A2G560</accession>
<dbReference type="KEGG" id="tva:4745355"/>
<dbReference type="AlphaFoldDB" id="A2G560"/>
<proteinExistence type="predicted"/>
<dbReference type="VEuPathDB" id="TrichDB:TVAGG3_0474420"/>
<dbReference type="EMBL" id="DS114410">
    <property type="protein sequence ID" value="EAX87702.1"/>
    <property type="molecule type" value="Genomic_DNA"/>
</dbReference>
<reference evidence="1" key="2">
    <citation type="journal article" date="2007" name="Science">
        <title>Draft genome sequence of the sexually transmitted pathogen Trichomonas vaginalis.</title>
        <authorList>
            <person name="Carlton J.M."/>
            <person name="Hirt R.P."/>
            <person name="Silva J.C."/>
            <person name="Delcher A.L."/>
            <person name="Schatz M."/>
            <person name="Zhao Q."/>
            <person name="Wortman J.R."/>
            <person name="Bidwell S.L."/>
            <person name="Alsmark U.C.M."/>
            <person name="Besteiro S."/>
            <person name="Sicheritz-Ponten T."/>
            <person name="Noel C.J."/>
            <person name="Dacks J.B."/>
            <person name="Foster P.G."/>
            <person name="Simillion C."/>
            <person name="Van de Peer Y."/>
            <person name="Miranda-Saavedra D."/>
            <person name="Barton G.J."/>
            <person name="Westrop G.D."/>
            <person name="Mueller S."/>
            <person name="Dessi D."/>
            <person name="Fiori P.L."/>
            <person name="Ren Q."/>
            <person name="Paulsen I."/>
            <person name="Zhang H."/>
            <person name="Bastida-Corcuera F.D."/>
            <person name="Simoes-Barbosa A."/>
            <person name="Brown M.T."/>
            <person name="Hayes R.D."/>
            <person name="Mukherjee M."/>
            <person name="Okumura C.Y."/>
            <person name="Schneider R."/>
            <person name="Smith A.J."/>
            <person name="Vanacova S."/>
            <person name="Villalvazo M."/>
            <person name="Haas B.J."/>
            <person name="Pertea M."/>
            <person name="Feldblyum T.V."/>
            <person name="Utterback T.R."/>
            <person name="Shu C.L."/>
            <person name="Osoegawa K."/>
            <person name="de Jong P.J."/>
            <person name="Hrdy I."/>
            <person name="Horvathova L."/>
            <person name="Zubacova Z."/>
            <person name="Dolezal P."/>
            <person name="Malik S.B."/>
            <person name="Logsdon J.M. Jr."/>
            <person name="Henze K."/>
            <person name="Gupta A."/>
            <person name="Wang C.C."/>
            <person name="Dunne R.L."/>
            <person name="Upcroft J.A."/>
            <person name="Upcroft P."/>
            <person name="White O."/>
            <person name="Salzberg S.L."/>
            <person name="Tang P."/>
            <person name="Chiu C.-H."/>
            <person name="Lee Y.-S."/>
            <person name="Embley T.M."/>
            <person name="Coombs G.H."/>
            <person name="Mottram J.C."/>
            <person name="Tachezy J."/>
            <person name="Fraser-Liggett C.M."/>
            <person name="Johnson P.J."/>
        </authorList>
    </citation>
    <scope>NUCLEOTIDE SEQUENCE [LARGE SCALE GENOMIC DNA]</scope>
    <source>
        <strain evidence="1">G3</strain>
    </source>
</reference>
<sequence>MKLYKPIRGTEGSVSNLGNIKVTTNISMPSGPYYLLIEWIFTNNDTEPHTIDLHTHADVQIENKQRTNVHWFPSADDRKGIIMQNKGSNDSHIIIGKEGYHVTPYDIIYFGRFNKRNQYYFWNRTDSDSLLDHDAVYTIGWTNRRIYPGEQIKFGVLYHVNEFNVSKLPPSLFVDESDLKTNYSSGDEIVIKVRVTNNLNISKYGLRVNCTYQNKTETYIIEERGEISWTHDFKFQLGNSISKHSVYCIAQNFVIDGSEPDGPLSNEYKRDFNVNKAPCISDEPDRPQNRNDGFLVLVMYLDYVGTR</sequence>
<keyword evidence="2" id="KW-1185">Reference proteome</keyword>
<name>A2G560_TRIV3</name>
<evidence type="ECO:0000313" key="1">
    <source>
        <dbReference type="EMBL" id="EAX87702.1"/>
    </source>
</evidence>
<organism evidence="1 2">
    <name type="scientific">Trichomonas vaginalis (strain ATCC PRA-98 / G3)</name>
    <dbReference type="NCBI Taxonomy" id="412133"/>
    <lineage>
        <taxon>Eukaryota</taxon>
        <taxon>Metamonada</taxon>
        <taxon>Parabasalia</taxon>
        <taxon>Trichomonadida</taxon>
        <taxon>Trichomonadidae</taxon>
        <taxon>Trichomonas</taxon>
    </lineage>
</organism>
<gene>
    <name evidence="1" type="ORF">TVAG_014410</name>
</gene>
<dbReference type="Proteomes" id="UP000001542">
    <property type="component" value="Unassembled WGS sequence"/>
</dbReference>
<dbReference type="VEuPathDB" id="TrichDB:TVAG_014410"/>